<evidence type="ECO:0000313" key="6">
    <source>
        <dbReference type="EMBL" id="QJA48114.1"/>
    </source>
</evidence>
<evidence type="ECO:0000256" key="4">
    <source>
        <dbReference type="ARBA" id="ARBA00023239"/>
    </source>
</evidence>
<organism evidence="6">
    <name type="scientific">viral metagenome</name>
    <dbReference type="NCBI Taxonomy" id="1070528"/>
    <lineage>
        <taxon>unclassified sequences</taxon>
        <taxon>metagenomes</taxon>
        <taxon>organismal metagenomes</taxon>
    </lineage>
</organism>
<dbReference type="Gene3D" id="3.90.25.10">
    <property type="entry name" value="UDP-galactose 4-epimerase, domain 1"/>
    <property type="match status" value="1"/>
</dbReference>
<reference evidence="6" key="1">
    <citation type="submission" date="2020-03" db="EMBL/GenBank/DDBJ databases">
        <title>The deep terrestrial virosphere.</title>
        <authorList>
            <person name="Holmfeldt K."/>
            <person name="Nilsson E."/>
            <person name="Simone D."/>
            <person name="Lopez-Fernandez M."/>
            <person name="Wu X."/>
            <person name="de Brujin I."/>
            <person name="Lundin D."/>
            <person name="Andersson A."/>
            <person name="Bertilsson S."/>
            <person name="Dopson M."/>
        </authorList>
    </citation>
    <scope>NUCLEOTIDE SEQUENCE</scope>
    <source>
        <strain evidence="6">TM448A00834</strain>
        <strain evidence="7">TM448B00301</strain>
    </source>
</reference>
<dbReference type="GO" id="GO:0070403">
    <property type="term" value="F:NAD+ binding"/>
    <property type="evidence" value="ECO:0007669"/>
    <property type="project" value="InterPro"/>
</dbReference>
<dbReference type="InterPro" id="IPR044516">
    <property type="entry name" value="UXS-like"/>
</dbReference>
<sequence>MLGKDKRQKRILVSGAGGFIGSHLARFLYNKGNYVRAVDIKFDPWISMPFCSEALTRDLRIPEYCYGACKGIDQVYHCAANMGGIGYITSCHADIAHDNVLLNIHMIQAALDCYVQRLVFTSSACIYPNYLQLDPDVTPLTESDAMPADPNEVYGWEKLFAEQVCDAYIEDKGMSIGVARLHNVYGPQGTYRGGKEKAPAALCRKVAMASDPGDITIWGDGTATRSFLYIDDCVKGLVRLMNTDLEGPFNIGSDSLISVDQLADTIIKISGKKITKAYDTSKPEGVVGRNADLTYVKEVLGWEPKVGLIKGLEKTYKWITKMVKIDAGKEQSP</sequence>
<evidence type="ECO:0000259" key="5">
    <source>
        <dbReference type="Pfam" id="PF01370"/>
    </source>
</evidence>
<keyword evidence="2" id="KW-0210">Decarboxylase</keyword>
<dbReference type="GO" id="GO:0048040">
    <property type="term" value="F:UDP-glucuronate decarboxylase activity"/>
    <property type="evidence" value="ECO:0007669"/>
    <property type="project" value="TreeGrafter"/>
</dbReference>
<dbReference type="GO" id="GO:0042732">
    <property type="term" value="P:D-xylose metabolic process"/>
    <property type="evidence" value="ECO:0007669"/>
    <property type="project" value="InterPro"/>
</dbReference>
<dbReference type="GO" id="GO:0005737">
    <property type="term" value="C:cytoplasm"/>
    <property type="evidence" value="ECO:0007669"/>
    <property type="project" value="TreeGrafter"/>
</dbReference>
<gene>
    <name evidence="6" type="ORF">TM448A00834_0021</name>
    <name evidence="7" type="ORF">TM448B00301_0050</name>
</gene>
<proteinExistence type="predicted"/>
<evidence type="ECO:0000256" key="3">
    <source>
        <dbReference type="ARBA" id="ARBA00023027"/>
    </source>
</evidence>
<name>A0A6H1ZKM7_9ZZZZ</name>
<dbReference type="PANTHER" id="PTHR43078:SF6">
    <property type="entry name" value="UDP-GLUCURONIC ACID DECARBOXYLASE 1"/>
    <property type="match status" value="1"/>
</dbReference>
<dbReference type="Gene3D" id="3.40.50.720">
    <property type="entry name" value="NAD(P)-binding Rossmann-like Domain"/>
    <property type="match status" value="1"/>
</dbReference>
<feature type="domain" description="NAD-dependent epimerase/dehydratase" evidence="5">
    <location>
        <begin position="11"/>
        <end position="252"/>
    </location>
</feature>
<evidence type="ECO:0000256" key="2">
    <source>
        <dbReference type="ARBA" id="ARBA00022793"/>
    </source>
</evidence>
<dbReference type="InterPro" id="IPR001509">
    <property type="entry name" value="Epimerase_deHydtase"/>
</dbReference>
<dbReference type="EMBL" id="MT144606">
    <property type="protein sequence ID" value="QJH94808.1"/>
    <property type="molecule type" value="Genomic_DNA"/>
</dbReference>
<dbReference type="Pfam" id="PF01370">
    <property type="entry name" value="Epimerase"/>
    <property type="match status" value="1"/>
</dbReference>
<dbReference type="PANTHER" id="PTHR43078">
    <property type="entry name" value="UDP-GLUCURONIC ACID DECARBOXYLASE-RELATED"/>
    <property type="match status" value="1"/>
</dbReference>
<protein>
    <submittedName>
        <fullName evidence="6">Putative NADH dehydrogenase</fullName>
    </submittedName>
</protein>
<dbReference type="EMBL" id="MT144071">
    <property type="protein sequence ID" value="QJA48114.1"/>
    <property type="molecule type" value="Genomic_DNA"/>
</dbReference>
<keyword evidence="3" id="KW-0520">NAD</keyword>
<dbReference type="SUPFAM" id="SSF51735">
    <property type="entry name" value="NAD(P)-binding Rossmann-fold domains"/>
    <property type="match status" value="1"/>
</dbReference>
<dbReference type="InterPro" id="IPR036291">
    <property type="entry name" value="NAD(P)-bd_dom_sf"/>
</dbReference>
<dbReference type="AlphaFoldDB" id="A0A6H1ZKM7"/>
<evidence type="ECO:0000256" key="1">
    <source>
        <dbReference type="ARBA" id="ARBA00001911"/>
    </source>
</evidence>
<keyword evidence="4" id="KW-0456">Lyase</keyword>
<comment type="cofactor">
    <cofactor evidence="1">
        <name>NAD(+)</name>
        <dbReference type="ChEBI" id="CHEBI:57540"/>
    </cofactor>
</comment>
<evidence type="ECO:0000313" key="7">
    <source>
        <dbReference type="EMBL" id="QJH94808.1"/>
    </source>
</evidence>
<accession>A0A6H1ZKM7</accession>